<evidence type="ECO:0000313" key="2">
    <source>
        <dbReference type="Proteomes" id="UP000282741"/>
    </source>
</evidence>
<dbReference type="GeneID" id="92992979"/>
<organism evidence="1 2">
    <name type="scientific">Bordetella hinzii</name>
    <dbReference type="NCBI Taxonomy" id="103855"/>
    <lineage>
        <taxon>Bacteria</taxon>
        <taxon>Pseudomonadati</taxon>
        <taxon>Pseudomonadota</taxon>
        <taxon>Betaproteobacteria</taxon>
        <taxon>Burkholderiales</taxon>
        <taxon>Alcaligenaceae</taxon>
        <taxon>Bordetella</taxon>
    </lineage>
</organism>
<dbReference type="KEGG" id="bhz:ACR54_01518"/>
<proteinExistence type="predicted"/>
<dbReference type="RefSeq" id="WP_029577532.1">
    <property type="nucleotide sequence ID" value="NZ_CP012076.1"/>
</dbReference>
<name>A0AAN1VE44_9BORD</name>
<protein>
    <recommendedName>
        <fullName evidence="3">Flagellar FliJ protein</fullName>
    </recommendedName>
</protein>
<dbReference type="EMBL" id="CP024172">
    <property type="protein sequence ID" value="AZW15404.1"/>
    <property type="molecule type" value="Genomic_DNA"/>
</dbReference>
<evidence type="ECO:0008006" key="3">
    <source>
        <dbReference type="Google" id="ProtNLM"/>
    </source>
</evidence>
<dbReference type="AlphaFoldDB" id="A0AAN1VE44"/>
<dbReference type="Proteomes" id="UP000282741">
    <property type="component" value="Chromosome"/>
</dbReference>
<sequence>MSTPSPDPAQTLRQAADRLARARRAHEHGERGLALLMQSRENFINSLRNTGLNYAQAKIKFDICLEQQRDLQKRITRELEYAQRNYLQLVSDTAKV</sequence>
<reference evidence="2" key="1">
    <citation type="submission" date="2017-10" db="EMBL/GenBank/DDBJ databases">
        <title>Whole genome sequencing of various Bordetella species.</title>
        <authorList>
            <person name="Weigand M.R."/>
            <person name="Loparev V."/>
            <person name="Peng Y."/>
            <person name="Bowden K.E."/>
            <person name="Tondella M.L."/>
            <person name="Williams M.M."/>
        </authorList>
    </citation>
    <scope>NUCLEOTIDE SEQUENCE [LARGE SCALE GENOMIC DNA]</scope>
    <source>
        <strain evidence="2">H720</strain>
    </source>
</reference>
<accession>A0AAN1VE44</accession>
<evidence type="ECO:0000313" key="1">
    <source>
        <dbReference type="EMBL" id="AZW15404.1"/>
    </source>
</evidence>
<gene>
    <name evidence="1" type="ORF">CS347_00620</name>
</gene>